<proteinExistence type="predicted"/>
<dbReference type="EMBL" id="CM056742">
    <property type="protein sequence ID" value="KAJ8675399.1"/>
    <property type="molecule type" value="Genomic_DNA"/>
</dbReference>
<organism evidence="1 2">
    <name type="scientific">Eretmocerus hayati</name>
    <dbReference type="NCBI Taxonomy" id="131215"/>
    <lineage>
        <taxon>Eukaryota</taxon>
        <taxon>Metazoa</taxon>
        <taxon>Ecdysozoa</taxon>
        <taxon>Arthropoda</taxon>
        <taxon>Hexapoda</taxon>
        <taxon>Insecta</taxon>
        <taxon>Pterygota</taxon>
        <taxon>Neoptera</taxon>
        <taxon>Endopterygota</taxon>
        <taxon>Hymenoptera</taxon>
        <taxon>Apocrita</taxon>
        <taxon>Proctotrupomorpha</taxon>
        <taxon>Chalcidoidea</taxon>
        <taxon>Aphelinidae</taxon>
        <taxon>Aphelininae</taxon>
        <taxon>Eretmocerus</taxon>
    </lineage>
</organism>
<sequence>MDKLSVEDKSNKSSKKCMRKQKRAQHRLARDMDVEYSDSPTQNIAICNAGLVTGLKREILEQFIGRFVPKYQVFMPPGKSYCFIQFQSTQDAERFYKKIHGLVEVPGQNTVFYLLYLQLIPCMEETLSCALPPGLRLLTDFVTAQEELTFLESINWDDEDVNEESELKHRKVKHFGYKFRYDNNLVDLDNPIAPIPESYQILQNRFEKHGCGNHKFDQLTVNRYLPGQGIPPHIDTHSIFEDPILSLSLGSPCVMDFKKGEEKIAVDLPARSLLIMSDEARYAWSHGICPRHNDNVKTDTGLSTRPRGTRVSFTFRKVHIGACSCKYKEYCDSKREAHAVSHLNDSVAAELENSYVHGVYDEISNHFNETRHKQWPNVAKFIEKLETGGLLLDVGCGNGKYLFGQSDTFRIGCDRSFGLAEICQTRGFQVVLADCLQLPYKSNTFDAALCIAVIHHLSTHERRKKAISEIIRVLRTGGRALIYVWAKEQKRGSEKSTYLKFKSDKIVDEAGMSRETQFHTTSNDVSLPIHENRTEFSHTDVLVPWKRKGGGEFLRYYHVFEDGELENLCFDVPSTGVEDVYYDQGNWCVVLRKS</sequence>
<gene>
    <name evidence="1" type="ORF">QAD02_011185</name>
</gene>
<comment type="caution">
    <text evidence="1">The sequence shown here is derived from an EMBL/GenBank/DDBJ whole genome shotgun (WGS) entry which is preliminary data.</text>
</comment>
<accession>A0ACC2NVV5</accession>
<evidence type="ECO:0000313" key="1">
    <source>
        <dbReference type="EMBL" id="KAJ8675399.1"/>
    </source>
</evidence>
<dbReference type="Proteomes" id="UP001239111">
    <property type="component" value="Chromosome 2"/>
</dbReference>
<evidence type="ECO:0000313" key="2">
    <source>
        <dbReference type="Proteomes" id="UP001239111"/>
    </source>
</evidence>
<protein>
    <submittedName>
        <fullName evidence="1">Uncharacterized protein</fullName>
    </submittedName>
</protein>
<name>A0ACC2NVV5_9HYME</name>
<keyword evidence="2" id="KW-1185">Reference proteome</keyword>
<reference evidence="1" key="1">
    <citation type="submission" date="2023-04" db="EMBL/GenBank/DDBJ databases">
        <title>A chromosome-level genome assembly of the parasitoid wasp Eretmocerus hayati.</title>
        <authorList>
            <person name="Zhong Y."/>
            <person name="Liu S."/>
            <person name="Liu Y."/>
        </authorList>
    </citation>
    <scope>NUCLEOTIDE SEQUENCE</scope>
    <source>
        <strain evidence="1">ZJU_SS_LIU_2023</strain>
    </source>
</reference>